<proteinExistence type="predicted"/>
<dbReference type="Proteomes" id="UP000092574">
    <property type="component" value="Chromosome"/>
</dbReference>
<evidence type="ECO:0000313" key="2">
    <source>
        <dbReference type="EMBL" id="ANU78146.1"/>
    </source>
</evidence>
<dbReference type="RefSeq" id="WP_065544234.1">
    <property type="nucleotide sequence ID" value="NZ_CP015405.2"/>
</dbReference>
<dbReference type="NCBIfam" id="NF045666">
    <property type="entry name" value="DVU1553_fam_AMP"/>
    <property type="match status" value="1"/>
</dbReference>
<accession>A0A1C7IEL2</accession>
<dbReference type="PANTHER" id="PTHR36932:SF1">
    <property type="entry name" value="CAPSULAR POLYSACCHARIDE BIOSYNTHESIS PROTEIN"/>
    <property type="match status" value="1"/>
</dbReference>
<dbReference type="Gene3D" id="3.40.50.12780">
    <property type="entry name" value="N-terminal domain of ligase-like"/>
    <property type="match status" value="1"/>
</dbReference>
<evidence type="ECO:0000313" key="3">
    <source>
        <dbReference type="Proteomes" id="UP000092574"/>
    </source>
</evidence>
<dbReference type="InterPro" id="IPR042099">
    <property type="entry name" value="ANL_N_sf"/>
</dbReference>
<dbReference type="Pfam" id="PF00501">
    <property type="entry name" value="AMP-binding"/>
    <property type="match status" value="1"/>
</dbReference>
<sequence length="426" mass="47452">MPIKTCVLDDWIEKKENITLSSRKELNSWHLERIRALLSFAGENSQWYRKKLTGFPPPKSLEAFTSFPTMDGKDLTDAGLSMLCVSQGEISRVVTLRTSGTEGLPKRIFYTASDQELTVDFFHHGMAELTKAGETVMVFLPFEKKGSVGDLLMQGLGRLGAYPIGFGIINSLEDCAARLLEKQVSCAVGIPVQFLALAEYCRQQHIKLPLKTVLLSTDHLPLPVRERISSGLGCEVFDHFGMTETGLGCALECSVHKGMHIRENDIYAEILHPVTHAVLEDGSWGELAVTTLTRRGMPLLRYRTGDLARFLPGFCACGSVLKRLECGGRIKEKGLTVKLDEALFSIDTLVDYEAEYEPMEKMLSLKLKFMGDGFRGNQANIEMKVKRAVSEQGLNPVFEKIPVSCYSVDRFLNAYAGKRSIKIRGK</sequence>
<keyword evidence="3" id="KW-1185">Reference proteome</keyword>
<dbReference type="KEGG" id="byl:A4V09_21805"/>
<feature type="domain" description="AMP-dependent synthetase/ligase" evidence="1">
    <location>
        <begin position="98"/>
        <end position="288"/>
    </location>
</feature>
<dbReference type="InterPro" id="IPR053158">
    <property type="entry name" value="CapK_Type1_Caps_Biosynth"/>
</dbReference>
<dbReference type="SUPFAM" id="SSF56801">
    <property type="entry name" value="Acetyl-CoA synthetase-like"/>
    <property type="match status" value="1"/>
</dbReference>
<reference evidence="2" key="1">
    <citation type="submission" date="2017-04" db="EMBL/GenBank/DDBJ databases">
        <title>Complete Genome Sequences of Twelve Strains of a Stable Defined Moderately Diverse Mouse Microbiota 2 (sDMDMm2).</title>
        <authorList>
            <person name="Uchimura Y."/>
            <person name="Wyss M."/>
            <person name="Brugiroux S."/>
            <person name="Limenitakis J.P."/>
            <person name="Stecher B."/>
            <person name="McCoy K.D."/>
            <person name="Macpherson A.J."/>
        </authorList>
    </citation>
    <scope>NUCLEOTIDE SEQUENCE</scope>
    <source>
        <strain evidence="2">YL58</strain>
    </source>
</reference>
<evidence type="ECO:0000259" key="1">
    <source>
        <dbReference type="Pfam" id="PF00501"/>
    </source>
</evidence>
<dbReference type="AlphaFoldDB" id="A0A1C7IEL2"/>
<dbReference type="PANTHER" id="PTHR36932">
    <property type="entry name" value="CAPSULAR POLYSACCHARIDE BIOSYNTHESIS PROTEIN"/>
    <property type="match status" value="1"/>
</dbReference>
<gene>
    <name evidence="2" type="ORF">A4V09_21805</name>
</gene>
<name>A0A1C7IEL2_9FIRM</name>
<dbReference type="EMBL" id="CP015405">
    <property type="protein sequence ID" value="ANU78146.1"/>
    <property type="molecule type" value="Genomic_DNA"/>
</dbReference>
<dbReference type="STRING" id="1796616.A4V09_21805"/>
<dbReference type="InterPro" id="IPR000873">
    <property type="entry name" value="AMP-dep_synth/lig_dom"/>
</dbReference>
<organism evidence="2 3">
    <name type="scientific">Blautia pseudococcoides</name>
    <dbReference type="NCBI Taxonomy" id="1796616"/>
    <lineage>
        <taxon>Bacteria</taxon>
        <taxon>Bacillati</taxon>
        <taxon>Bacillota</taxon>
        <taxon>Clostridia</taxon>
        <taxon>Lachnospirales</taxon>
        <taxon>Lachnospiraceae</taxon>
        <taxon>Blautia</taxon>
    </lineage>
</organism>
<protein>
    <recommendedName>
        <fullName evidence="1">AMP-dependent synthetase/ligase domain-containing protein</fullName>
    </recommendedName>
</protein>